<keyword evidence="3" id="KW-0548">Nucleotidyltransferase</keyword>
<evidence type="ECO:0000259" key="11">
    <source>
        <dbReference type="PROSITE" id="PS50876"/>
    </source>
</evidence>
<dbReference type="InterPro" id="IPR017856">
    <property type="entry name" value="Integrase-like_N"/>
</dbReference>
<evidence type="ECO:0000256" key="3">
    <source>
        <dbReference type="ARBA" id="ARBA00022695"/>
    </source>
</evidence>
<keyword evidence="5" id="KW-0479">Metal-binding</keyword>
<name>A0A5F9CW37_RABIT</name>
<dbReference type="SUPFAM" id="SSF51283">
    <property type="entry name" value="dUTPase-like"/>
    <property type="match status" value="1"/>
</dbReference>
<dbReference type="Pfam" id="PF00075">
    <property type="entry name" value="RNase_H"/>
    <property type="match status" value="1"/>
</dbReference>
<dbReference type="STRING" id="9986.ENSOCUP00000037722"/>
<dbReference type="Proteomes" id="UP000001811">
    <property type="component" value="Chromosome 18"/>
</dbReference>
<keyword evidence="4" id="KW-0540">Nuclease</keyword>
<dbReference type="Pfam" id="PF00692">
    <property type="entry name" value="dUTPase"/>
    <property type="match status" value="1"/>
</dbReference>
<protein>
    <recommendedName>
        <fullName evidence="1">RNA-directed DNA polymerase</fullName>
        <ecNumber evidence="1">2.7.7.49</ecNumber>
    </recommendedName>
</protein>
<feature type="domain" description="RNase H type-1" evidence="12">
    <location>
        <begin position="13"/>
        <end position="135"/>
    </location>
</feature>
<keyword evidence="7" id="KW-0378">Hydrolase</keyword>
<evidence type="ECO:0000256" key="4">
    <source>
        <dbReference type="ARBA" id="ARBA00022722"/>
    </source>
</evidence>
<dbReference type="InParanoid" id="A0A5F9CW37"/>
<evidence type="ECO:0000259" key="13">
    <source>
        <dbReference type="PROSITE" id="PS50994"/>
    </source>
</evidence>
<evidence type="ECO:0000313" key="15">
    <source>
        <dbReference type="Proteomes" id="UP000001811"/>
    </source>
</evidence>
<dbReference type="Ensembl" id="ENSOCUT00000059681.1">
    <property type="protein sequence ID" value="ENSOCUP00000037722.1"/>
    <property type="gene ID" value="ENSOCUG00000036598.1"/>
</dbReference>
<evidence type="ECO:0000313" key="14">
    <source>
        <dbReference type="Ensembl" id="ENSOCUP00000037722.1"/>
    </source>
</evidence>
<dbReference type="SUPFAM" id="SSF53098">
    <property type="entry name" value="Ribonuclease H-like"/>
    <property type="match status" value="2"/>
</dbReference>
<dbReference type="InterPro" id="IPR002156">
    <property type="entry name" value="RNaseH_domain"/>
</dbReference>
<feature type="domain" description="Integrase-type" evidence="11">
    <location>
        <begin position="259"/>
        <end position="300"/>
    </location>
</feature>
<dbReference type="SMR" id="A0A5F9CW37"/>
<evidence type="ECO:0000256" key="10">
    <source>
        <dbReference type="SAM" id="MobiDB-lite"/>
    </source>
</evidence>
<organism evidence="14 15">
    <name type="scientific">Oryctolagus cuniculus</name>
    <name type="common">Rabbit</name>
    <dbReference type="NCBI Taxonomy" id="9986"/>
    <lineage>
        <taxon>Eukaryota</taxon>
        <taxon>Metazoa</taxon>
        <taxon>Chordata</taxon>
        <taxon>Craniata</taxon>
        <taxon>Vertebrata</taxon>
        <taxon>Euteleostomi</taxon>
        <taxon>Mammalia</taxon>
        <taxon>Eutheria</taxon>
        <taxon>Euarchontoglires</taxon>
        <taxon>Glires</taxon>
        <taxon>Lagomorpha</taxon>
        <taxon>Leporidae</taxon>
        <taxon>Oryctolagus</taxon>
    </lineage>
</organism>
<dbReference type="GO" id="GO:0015074">
    <property type="term" value="P:DNA integration"/>
    <property type="evidence" value="ECO:0007669"/>
    <property type="project" value="InterPro"/>
</dbReference>
<dbReference type="Pfam" id="PF00665">
    <property type="entry name" value="rve"/>
    <property type="match status" value="1"/>
</dbReference>
<keyword evidence="8" id="KW-0695">RNA-directed DNA polymerase</keyword>
<sequence length="438" mass="49346">MLRRELSSLQGHPVPGPTYYVDGGSKQGQGRYSFWRSDGVKLVKENEGSNQELEKRAMLLALQEGPLIMNIVTDSQYVYTSIEARPLPVNIEESLLRTILEAIESKEEIYIHWVPGHKGIPGNENIDKLVSQINTTQINLVVQGGHIKEKEPEQIGYSISAPKDLVLMPKLIETLNLQTQITIIPGQWGWITETSEMIEAKVRVVGGFISPGDQNPLKIRLVNLSQKIVYVKTGQLIAQLILMPVLHDISKAPNIFFLEHIETATDDHAKWHSDVSYLRQQFSLPRIVAEQIIKNFPKCVRKGGTTPHISRSGPGLWQMDVTHYEARLILVAVETSIGLLWAKLIPKETAQETVWGILEFQNLFHIQTLHTDYGPNFTAERVMGLCQYLNIDHTTGTPYNPQLQGMVERANQSLKQEMDKFSDVVQTVEAATIGSYRP</sequence>
<reference evidence="14 15" key="1">
    <citation type="journal article" date="2011" name="Nature">
        <title>A high-resolution map of human evolutionary constraint using 29 mammals.</title>
        <authorList>
            <person name="Lindblad-Toh K."/>
            <person name="Garber M."/>
            <person name="Zuk O."/>
            <person name="Lin M.F."/>
            <person name="Parker B.J."/>
            <person name="Washietl S."/>
            <person name="Kheradpour P."/>
            <person name="Ernst J."/>
            <person name="Jordan G."/>
            <person name="Mauceli E."/>
            <person name="Ward L.D."/>
            <person name="Lowe C.B."/>
            <person name="Holloway A.K."/>
            <person name="Clamp M."/>
            <person name="Gnerre S."/>
            <person name="Alfoldi J."/>
            <person name="Beal K."/>
            <person name="Chang J."/>
            <person name="Clawson H."/>
            <person name="Cuff J."/>
            <person name="Di Palma F."/>
            <person name="Fitzgerald S."/>
            <person name="Flicek P."/>
            <person name="Guttman M."/>
            <person name="Hubisz M.J."/>
            <person name="Jaffe D.B."/>
            <person name="Jungreis I."/>
            <person name="Kent W.J."/>
            <person name="Kostka D."/>
            <person name="Lara M."/>
            <person name="Martins A.L."/>
            <person name="Massingham T."/>
            <person name="Moltke I."/>
            <person name="Raney B.J."/>
            <person name="Rasmussen M.D."/>
            <person name="Robinson J."/>
            <person name="Stark A."/>
            <person name="Vilella A.J."/>
            <person name="Wen J."/>
            <person name="Xie X."/>
            <person name="Zody M.C."/>
            <person name="Baldwin J."/>
            <person name="Bloom T."/>
            <person name="Chin C.W."/>
            <person name="Heiman D."/>
            <person name="Nicol R."/>
            <person name="Nusbaum C."/>
            <person name="Young S."/>
            <person name="Wilkinson J."/>
            <person name="Worley K.C."/>
            <person name="Kovar C.L."/>
            <person name="Muzny D.M."/>
            <person name="Gibbs R.A."/>
            <person name="Cree A."/>
            <person name="Dihn H.H."/>
            <person name="Fowler G."/>
            <person name="Jhangiani S."/>
            <person name="Joshi V."/>
            <person name="Lee S."/>
            <person name="Lewis L.R."/>
            <person name="Nazareth L.V."/>
            <person name="Okwuonu G."/>
            <person name="Santibanez J."/>
            <person name="Warren W.C."/>
            <person name="Mardis E.R."/>
            <person name="Weinstock G.M."/>
            <person name="Wilson R.K."/>
            <person name="Delehaunty K."/>
            <person name="Dooling D."/>
            <person name="Fronik C."/>
            <person name="Fulton L."/>
            <person name="Fulton B."/>
            <person name="Graves T."/>
            <person name="Minx P."/>
            <person name="Sodergren E."/>
            <person name="Birney E."/>
            <person name="Margulies E.H."/>
            <person name="Herrero J."/>
            <person name="Green E.D."/>
            <person name="Haussler D."/>
            <person name="Siepel A."/>
            <person name="Goldman N."/>
            <person name="Pollard K.S."/>
            <person name="Pedersen J.S."/>
            <person name="Lander E.S."/>
            <person name="Kellis M."/>
        </authorList>
    </citation>
    <scope>NUCLEOTIDE SEQUENCE [LARGE SCALE GENOMIC DNA]</scope>
    <source>
        <strain evidence="14 15">Thorbecke inbred</strain>
    </source>
</reference>
<feature type="domain" description="Integrase catalytic" evidence="13">
    <location>
        <begin position="310"/>
        <end position="438"/>
    </location>
</feature>
<evidence type="ECO:0000256" key="1">
    <source>
        <dbReference type="ARBA" id="ARBA00012493"/>
    </source>
</evidence>
<dbReference type="PROSITE" id="PS50876">
    <property type="entry name" value="ZF_INTEGRASE"/>
    <property type="match status" value="1"/>
</dbReference>
<dbReference type="GO" id="GO:0004523">
    <property type="term" value="F:RNA-DNA hybrid ribonuclease activity"/>
    <property type="evidence" value="ECO:0007669"/>
    <property type="project" value="InterPro"/>
</dbReference>
<dbReference type="InterPro" id="IPR003308">
    <property type="entry name" value="Integrase_Zn-bd_dom_N"/>
</dbReference>
<dbReference type="InterPro" id="IPR036157">
    <property type="entry name" value="dUTPase-like_sf"/>
</dbReference>
<reference evidence="14" key="3">
    <citation type="submission" date="2025-09" db="UniProtKB">
        <authorList>
            <consortium name="Ensembl"/>
        </authorList>
    </citation>
    <scope>IDENTIFICATION</scope>
    <source>
        <strain evidence="14">Thorbecke</strain>
    </source>
</reference>
<dbReference type="Gene3D" id="1.10.10.200">
    <property type="match status" value="1"/>
</dbReference>
<dbReference type="GO" id="GO:0035613">
    <property type="term" value="F:RNA stem-loop binding"/>
    <property type="evidence" value="ECO:0007669"/>
    <property type="project" value="TreeGrafter"/>
</dbReference>
<dbReference type="InterPro" id="IPR001584">
    <property type="entry name" value="Integrase_cat-core"/>
</dbReference>
<dbReference type="PANTHER" id="PTHR41694:SF3">
    <property type="entry name" value="RNA-DIRECTED DNA POLYMERASE-RELATED"/>
    <property type="match status" value="1"/>
</dbReference>
<dbReference type="GO" id="GO:0003964">
    <property type="term" value="F:RNA-directed DNA polymerase activity"/>
    <property type="evidence" value="ECO:0007669"/>
    <property type="project" value="UniProtKB-KW"/>
</dbReference>
<dbReference type="PROSITE" id="PS50879">
    <property type="entry name" value="RNASE_H_1"/>
    <property type="match status" value="1"/>
</dbReference>
<keyword evidence="6" id="KW-0255">Endonuclease</keyword>
<dbReference type="GO" id="GO:0008270">
    <property type="term" value="F:zinc ion binding"/>
    <property type="evidence" value="ECO:0007669"/>
    <property type="project" value="UniProtKB-KW"/>
</dbReference>
<proteinExistence type="predicted"/>
<dbReference type="SUPFAM" id="SSF46919">
    <property type="entry name" value="N-terminal Zn binding domain of HIV integrase"/>
    <property type="match status" value="1"/>
</dbReference>
<evidence type="ECO:0000259" key="12">
    <source>
        <dbReference type="PROSITE" id="PS50879"/>
    </source>
</evidence>
<dbReference type="EMBL" id="AAGW02036214">
    <property type="status" value="NOT_ANNOTATED_CDS"/>
    <property type="molecule type" value="Genomic_DNA"/>
</dbReference>
<feature type="region of interest" description="Disordered" evidence="10">
    <location>
        <begin position="1"/>
        <end position="25"/>
    </location>
</feature>
<dbReference type="Bgee" id="ENSOCUG00000036598">
    <property type="expression patterns" value="Expressed in uterus and 2 other cell types or tissues"/>
</dbReference>
<dbReference type="InterPro" id="IPR036397">
    <property type="entry name" value="RNaseH_sf"/>
</dbReference>
<keyword evidence="2" id="KW-0808">Transferase</keyword>
<evidence type="ECO:0000256" key="2">
    <source>
        <dbReference type="ARBA" id="ARBA00022679"/>
    </source>
</evidence>
<evidence type="ECO:0000256" key="9">
    <source>
        <dbReference type="PROSITE-ProRule" id="PRU00450"/>
    </source>
</evidence>
<accession>A0A5F9CW37</accession>
<evidence type="ECO:0000256" key="8">
    <source>
        <dbReference type="ARBA" id="ARBA00022918"/>
    </source>
</evidence>
<dbReference type="PANTHER" id="PTHR41694">
    <property type="entry name" value="ENDOGENOUS RETROVIRUS GROUP K MEMBER POL PROTEIN"/>
    <property type="match status" value="1"/>
</dbReference>
<reference evidence="14" key="2">
    <citation type="submission" date="2025-08" db="UniProtKB">
        <authorList>
            <consortium name="Ensembl"/>
        </authorList>
    </citation>
    <scope>IDENTIFICATION</scope>
    <source>
        <strain evidence="14">Thorbecke</strain>
    </source>
</reference>
<dbReference type="EC" id="2.7.7.49" evidence="1"/>
<evidence type="ECO:0000256" key="5">
    <source>
        <dbReference type="ARBA" id="ARBA00022723"/>
    </source>
</evidence>
<dbReference type="Gene3D" id="2.70.40.10">
    <property type="match status" value="1"/>
</dbReference>
<dbReference type="AlphaFoldDB" id="A0A5F9CW37"/>
<evidence type="ECO:0000256" key="6">
    <source>
        <dbReference type="ARBA" id="ARBA00022759"/>
    </source>
</evidence>
<keyword evidence="9" id="KW-0863">Zinc-finger</keyword>
<dbReference type="InterPro" id="IPR012337">
    <property type="entry name" value="RNaseH-like_sf"/>
</dbReference>
<keyword evidence="9" id="KW-0862">Zinc</keyword>
<dbReference type="InterPro" id="IPR029054">
    <property type="entry name" value="dUTPase-like"/>
</dbReference>
<dbReference type="Pfam" id="PF02022">
    <property type="entry name" value="Integrase_Zn"/>
    <property type="match status" value="1"/>
</dbReference>
<keyword evidence="15" id="KW-1185">Reference proteome</keyword>
<evidence type="ECO:0000256" key="7">
    <source>
        <dbReference type="ARBA" id="ARBA00022801"/>
    </source>
</evidence>
<dbReference type="PROSITE" id="PS50994">
    <property type="entry name" value="INTEGRASE"/>
    <property type="match status" value="1"/>
</dbReference>
<dbReference type="Gene3D" id="3.30.420.10">
    <property type="entry name" value="Ribonuclease H-like superfamily/Ribonuclease H"/>
    <property type="match status" value="2"/>
</dbReference>